<dbReference type="AlphaFoldDB" id="A0A9X2EST8"/>
<dbReference type="RefSeq" id="WP_252472761.1">
    <property type="nucleotide sequence ID" value="NZ_JALBWM010000204.1"/>
</dbReference>
<protein>
    <submittedName>
        <fullName evidence="1">Uncharacterized protein</fullName>
    </submittedName>
</protein>
<organism evidence="1 2">
    <name type="scientific">Microbulbifer okhotskensis</name>
    <dbReference type="NCBI Taxonomy" id="2926617"/>
    <lineage>
        <taxon>Bacteria</taxon>
        <taxon>Pseudomonadati</taxon>
        <taxon>Pseudomonadota</taxon>
        <taxon>Gammaproteobacteria</taxon>
        <taxon>Cellvibrionales</taxon>
        <taxon>Microbulbiferaceae</taxon>
        <taxon>Microbulbifer</taxon>
    </lineage>
</organism>
<sequence length="53" mass="6269">MKFQKLPASQSKWWKKERRFFELVLRGAVFEKAQAQLDEIFPRELGSGERASI</sequence>
<name>A0A9X2EST8_9GAMM</name>
<accession>A0A9X2EST8</accession>
<dbReference type="Proteomes" id="UP001139028">
    <property type="component" value="Unassembled WGS sequence"/>
</dbReference>
<dbReference type="EMBL" id="JALBWM010000204">
    <property type="protein sequence ID" value="MCO1336815.1"/>
    <property type="molecule type" value="Genomic_DNA"/>
</dbReference>
<reference evidence="1" key="1">
    <citation type="journal article" date="2022" name="Arch. Microbiol.">
        <title>Microbulbifer okhotskensis sp. nov., isolated from a deep bottom sediment of the Okhotsk Sea.</title>
        <authorList>
            <person name="Romanenko L."/>
            <person name="Kurilenko V."/>
            <person name="Otstavnykh N."/>
            <person name="Velansky P."/>
            <person name="Isaeva M."/>
            <person name="Mikhailov V."/>
        </authorList>
    </citation>
    <scope>NUCLEOTIDE SEQUENCE</scope>
    <source>
        <strain evidence="1">OS29</strain>
    </source>
</reference>
<comment type="caution">
    <text evidence="1">The sequence shown here is derived from an EMBL/GenBank/DDBJ whole genome shotgun (WGS) entry which is preliminary data.</text>
</comment>
<keyword evidence="2" id="KW-1185">Reference proteome</keyword>
<evidence type="ECO:0000313" key="1">
    <source>
        <dbReference type="EMBL" id="MCO1336815.1"/>
    </source>
</evidence>
<evidence type="ECO:0000313" key="2">
    <source>
        <dbReference type="Proteomes" id="UP001139028"/>
    </source>
</evidence>
<proteinExistence type="predicted"/>
<gene>
    <name evidence="1" type="ORF">MO867_21030</name>
</gene>